<accession>A0ABS7SU54</accession>
<keyword evidence="1" id="KW-0812">Transmembrane</keyword>
<keyword evidence="1" id="KW-0472">Membrane</keyword>
<keyword evidence="1" id="KW-1133">Transmembrane helix</keyword>
<organism evidence="2 3">
    <name type="scientific">Massilia soli</name>
    <dbReference type="NCBI Taxonomy" id="2792854"/>
    <lineage>
        <taxon>Bacteria</taxon>
        <taxon>Pseudomonadati</taxon>
        <taxon>Pseudomonadota</taxon>
        <taxon>Betaproteobacteria</taxon>
        <taxon>Burkholderiales</taxon>
        <taxon>Oxalobacteraceae</taxon>
        <taxon>Telluria group</taxon>
        <taxon>Massilia</taxon>
    </lineage>
</organism>
<reference evidence="2 3" key="2">
    <citation type="submission" date="2021-08" db="EMBL/GenBank/DDBJ databases">
        <title>Massilia sp. R798.</title>
        <authorList>
            <person name="Baek J.H."/>
            <person name="Jung H.S."/>
            <person name="Kim K.R."/>
            <person name="Jeon C.O."/>
        </authorList>
    </citation>
    <scope>NUCLEOTIDE SEQUENCE [LARGE SCALE GENOMIC DNA]</scope>
    <source>
        <strain evidence="2 3">R798</strain>
    </source>
</reference>
<keyword evidence="3" id="KW-1185">Reference proteome</keyword>
<sequence length="131" mass="13756">MPRSWDKAKQAGWLSALFTAVLVIFAASAALLYAAMLHEGEQPALETAPAARAAPDARARKIDAVGAARFARPSNASCDGRTRCSQMNSCAEAKYFLANCPGAAAGMERDLNGIPCSRQWCTAGAAQPGLR</sequence>
<feature type="transmembrane region" description="Helical" evidence="1">
    <location>
        <begin position="12"/>
        <end position="36"/>
    </location>
</feature>
<dbReference type="EMBL" id="JAFBIL020000008">
    <property type="protein sequence ID" value="MBZ2209498.1"/>
    <property type="molecule type" value="Genomic_DNA"/>
</dbReference>
<evidence type="ECO:0000313" key="2">
    <source>
        <dbReference type="EMBL" id="MBZ2209498.1"/>
    </source>
</evidence>
<evidence type="ECO:0008006" key="4">
    <source>
        <dbReference type="Google" id="ProtNLM"/>
    </source>
</evidence>
<protein>
    <recommendedName>
        <fullName evidence="4">Excalibur calcium-binding domain-containing protein</fullName>
    </recommendedName>
</protein>
<reference evidence="2 3" key="1">
    <citation type="submission" date="2021-01" db="EMBL/GenBank/DDBJ databases">
        <authorList>
            <person name="Ruan W."/>
            <person name="Khan S.A."/>
            <person name="Jeon C.O."/>
        </authorList>
    </citation>
    <scope>NUCLEOTIDE SEQUENCE [LARGE SCALE GENOMIC DNA]</scope>
    <source>
        <strain evidence="2 3">R798</strain>
    </source>
</reference>
<evidence type="ECO:0000313" key="3">
    <source>
        <dbReference type="Proteomes" id="UP000809349"/>
    </source>
</evidence>
<gene>
    <name evidence="2" type="ORF">I4X03_019705</name>
</gene>
<evidence type="ECO:0000256" key="1">
    <source>
        <dbReference type="SAM" id="Phobius"/>
    </source>
</evidence>
<dbReference type="Proteomes" id="UP000809349">
    <property type="component" value="Unassembled WGS sequence"/>
</dbReference>
<proteinExistence type="predicted"/>
<name>A0ABS7SU54_9BURK</name>
<comment type="caution">
    <text evidence="2">The sequence shown here is derived from an EMBL/GenBank/DDBJ whole genome shotgun (WGS) entry which is preliminary data.</text>
</comment>